<accession>A0A8T1P455</accession>
<sequence>MKSQSKAKGTCKGKLVQIQSVVEPLYAHKILWTLRTLSGSIVFYGLHINQYSIDRSKVIEKTDCESLPFCPSYFCLSTFLLYMSNSLSLYFLSFWNVRYQISKPFSDGSLSPTRKSIEINATARSVNHICIRFLEIKHFEAVLESDHRISLQMLD</sequence>
<name>A0A8T1P455_CARIL</name>
<organism evidence="2 3">
    <name type="scientific">Carya illinoinensis</name>
    <name type="common">Pecan</name>
    <dbReference type="NCBI Taxonomy" id="32201"/>
    <lineage>
        <taxon>Eukaryota</taxon>
        <taxon>Viridiplantae</taxon>
        <taxon>Streptophyta</taxon>
        <taxon>Embryophyta</taxon>
        <taxon>Tracheophyta</taxon>
        <taxon>Spermatophyta</taxon>
        <taxon>Magnoliopsida</taxon>
        <taxon>eudicotyledons</taxon>
        <taxon>Gunneridae</taxon>
        <taxon>Pentapetalae</taxon>
        <taxon>rosids</taxon>
        <taxon>fabids</taxon>
        <taxon>Fagales</taxon>
        <taxon>Juglandaceae</taxon>
        <taxon>Carya</taxon>
    </lineage>
</organism>
<gene>
    <name evidence="2" type="ORF">CIPAW_11G061600</name>
</gene>
<evidence type="ECO:0000259" key="1">
    <source>
        <dbReference type="Pfam" id="PF05695"/>
    </source>
</evidence>
<comment type="caution">
    <text evidence="2">The sequence shown here is derived from an EMBL/GenBank/DDBJ whole genome shotgun (WGS) entry which is preliminary data.</text>
</comment>
<reference evidence="2" key="1">
    <citation type="submission" date="2020-12" db="EMBL/GenBank/DDBJ databases">
        <title>WGS assembly of Carya illinoinensis cv. Pawnee.</title>
        <authorList>
            <person name="Platts A."/>
            <person name="Shu S."/>
            <person name="Wright S."/>
            <person name="Barry K."/>
            <person name="Edger P."/>
            <person name="Pires J.C."/>
            <person name="Schmutz J."/>
        </authorList>
    </citation>
    <scope>NUCLEOTIDE SEQUENCE</scope>
    <source>
        <tissue evidence="2">Leaf</tissue>
    </source>
</reference>
<evidence type="ECO:0000313" key="2">
    <source>
        <dbReference type="EMBL" id="KAG6635707.1"/>
    </source>
</evidence>
<proteinExistence type="predicted"/>
<dbReference type="InterPro" id="IPR056777">
    <property type="entry name" value="Ycf2_N"/>
</dbReference>
<dbReference type="Proteomes" id="UP000811609">
    <property type="component" value="Chromosome 11"/>
</dbReference>
<dbReference type="EMBL" id="CM031819">
    <property type="protein sequence ID" value="KAG6635707.1"/>
    <property type="molecule type" value="Genomic_DNA"/>
</dbReference>
<dbReference type="Pfam" id="PF05695">
    <property type="entry name" value="Ycf2"/>
    <property type="match status" value="1"/>
</dbReference>
<protein>
    <recommendedName>
        <fullName evidence="1">Ycf2 N-terminal domain-containing protein</fullName>
    </recommendedName>
</protein>
<keyword evidence="3" id="KW-1185">Reference proteome</keyword>
<feature type="domain" description="Ycf2 N-terminal" evidence="1">
    <location>
        <begin position="41"/>
        <end position="105"/>
    </location>
</feature>
<dbReference type="AlphaFoldDB" id="A0A8T1P455"/>
<evidence type="ECO:0000313" key="3">
    <source>
        <dbReference type="Proteomes" id="UP000811609"/>
    </source>
</evidence>